<evidence type="ECO:0000313" key="1">
    <source>
        <dbReference type="EMBL" id="GAA4245164.1"/>
    </source>
</evidence>
<evidence type="ECO:0000313" key="2">
    <source>
        <dbReference type="Proteomes" id="UP001500620"/>
    </source>
</evidence>
<dbReference type="Proteomes" id="UP001500620">
    <property type="component" value="Unassembled WGS sequence"/>
</dbReference>
<sequence>MKVAGSGDAIAANGGVAISGIVNVAAPPLLWQAVADRERILGAEHPETTAGVRALQAWKAAT</sequence>
<proteinExistence type="predicted"/>
<reference evidence="2" key="1">
    <citation type="journal article" date="2019" name="Int. J. Syst. Evol. Microbiol.">
        <title>The Global Catalogue of Microorganisms (GCM) 10K type strain sequencing project: providing services to taxonomists for standard genome sequencing and annotation.</title>
        <authorList>
            <consortium name="The Broad Institute Genomics Platform"/>
            <consortium name="The Broad Institute Genome Sequencing Center for Infectious Disease"/>
            <person name="Wu L."/>
            <person name="Ma J."/>
        </authorList>
    </citation>
    <scope>NUCLEOTIDE SEQUENCE [LARGE SCALE GENOMIC DNA]</scope>
    <source>
        <strain evidence="2">JCM 17441</strain>
    </source>
</reference>
<keyword evidence="2" id="KW-1185">Reference proteome</keyword>
<name>A0ABP8CZ22_9ACTN</name>
<protein>
    <submittedName>
        <fullName evidence="1">Uncharacterized protein</fullName>
    </submittedName>
</protein>
<dbReference type="EMBL" id="BAABAT010000002">
    <property type="protein sequence ID" value="GAA4245164.1"/>
    <property type="molecule type" value="Genomic_DNA"/>
</dbReference>
<comment type="caution">
    <text evidence="1">The sequence shown here is derived from an EMBL/GenBank/DDBJ whole genome shotgun (WGS) entry which is preliminary data.</text>
</comment>
<accession>A0ABP8CZ22</accession>
<gene>
    <name evidence="1" type="ORF">GCM10022255_011360</name>
</gene>
<organism evidence="1 2">
    <name type="scientific">Dactylosporangium darangshiense</name>
    <dbReference type="NCBI Taxonomy" id="579108"/>
    <lineage>
        <taxon>Bacteria</taxon>
        <taxon>Bacillati</taxon>
        <taxon>Actinomycetota</taxon>
        <taxon>Actinomycetes</taxon>
        <taxon>Micromonosporales</taxon>
        <taxon>Micromonosporaceae</taxon>
        <taxon>Dactylosporangium</taxon>
    </lineage>
</organism>